<organism evidence="3 4">
    <name type="scientific">Tistrella arctica</name>
    <dbReference type="NCBI Taxonomy" id="3133430"/>
    <lineage>
        <taxon>Bacteria</taxon>
        <taxon>Pseudomonadati</taxon>
        <taxon>Pseudomonadota</taxon>
        <taxon>Alphaproteobacteria</taxon>
        <taxon>Geminicoccales</taxon>
        <taxon>Geminicoccaceae</taxon>
        <taxon>Tistrella</taxon>
    </lineage>
</organism>
<evidence type="ECO:0000313" key="4">
    <source>
        <dbReference type="Proteomes" id="UP001413721"/>
    </source>
</evidence>
<proteinExistence type="predicted"/>
<keyword evidence="1" id="KW-0378">Hydrolase</keyword>
<comment type="caution">
    <text evidence="3">The sequence shown here is derived from an EMBL/GenBank/DDBJ whole genome shotgun (WGS) entry which is preliminary data.</text>
</comment>
<accession>A0ABU9YSY5</accession>
<dbReference type="Proteomes" id="UP001413721">
    <property type="component" value="Unassembled WGS sequence"/>
</dbReference>
<reference evidence="3 4" key="1">
    <citation type="submission" date="2024-03" db="EMBL/GenBank/DDBJ databases">
        <title>High-quality draft genome sequencing of Tistrella sp. BH-R2-4.</title>
        <authorList>
            <person name="Dong C."/>
        </authorList>
    </citation>
    <scope>NUCLEOTIDE SEQUENCE [LARGE SCALE GENOMIC DNA]</scope>
    <source>
        <strain evidence="3 4">BH-R2-4</strain>
    </source>
</reference>
<dbReference type="SUPFAM" id="SSF52266">
    <property type="entry name" value="SGNH hydrolase"/>
    <property type="match status" value="1"/>
</dbReference>
<dbReference type="Gene3D" id="3.40.50.1110">
    <property type="entry name" value="SGNH hydrolase"/>
    <property type="match status" value="1"/>
</dbReference>
<evidence type="ECO:0000256" key="1">
    <source>
        <dbReference type="ARBA" id="ARBA00022801"/>
    </source>
</evidence>
<dbReference type="InterPro" id="IPR036514">
    <property type="entry name" value="SGNH_hydro_sf"/>
</dbReference>
<gene>
    <name evidence="3" type="ORF">WG926_25775</name>
</gene>
<protein>
    <submittedName>
        <fullName evidence="3">Sialate O-acetylesterase</fullName>
    </submittedName>
</protein>
<evidence type="ECO:0000259" key="2">
    <source>
        <dbReference type="Pfam" id="PF03629"/>
    </source>
</evidence>
<keyword evidence="4" id="KW-1185">Reference proteome</keyword>
<name>A0ABU9YSY5_9PROT</name>
<dbReference type="EMBL" id="JBBKTW010000013">
    <property type="protein sequence ID" value="MEN2991746.1"/>
    <property type="molecule type" value="Genomic_DNA"/>
</dbReference>
<dbReference type="InterPro" id="IPR005181">
    <property type="entry name" value="SASA"/>
</dbReference>
<sequence length="287" mass="29713">MTSFTGSRICVTLLLFACLAVTWTIASGDMRRAISRVANAGGLGAYGTIPGAPFARPATCPDGNAITILIAGQSNAANTVPDRRQAGRGAYSLMGGHCHHLADPLPGASGWKGSMWPLFADGLTASTGRPVVLIGAAVGGSRVADWSSPYGHAIAGLPARITTATAAGLPVDLVIWIQGEADANRDTPAERYTAGLTRVIDRIDGLTGGSPWIIVPTALRIDGRQNMAIRRAQNMVIDAAPRRHRGPDLDRINGPGDRHDGVHLARAAADRVAAALAEQAAAIVAGR</sequence>
<dbReference type="RefSeq" id="WP_345938623.1">
    <property type="nucleotide sequence ID" value="NZ_JBBKTW010000013.1"/>
</dbReference>
<evidence type="ECO:0000313" key="3">
    <source>
        <dbReference type="EMBL" id="MEN2991746.1"/>
    </source>
</evidence>
<dbReference type="Pfam" id="PF03629">
    <property type="entry name" value="SASA"/>
    <property type="match status" value="1"/>
</dbReference>
<feature type="domain" description="Sialate O-acetylesterase" evidence="2">
    <location>
        <begin position="119"/>
        <end position="280"/>
    </location>
</feature>